<protein>
    <submittedName>
        <fullName evidence="1">Uncharacterized protein</fullName>
    </submittedName>
</protein>
<organism evidence="1 2">
    <name type="scientific">Streptomyces xanthophaeus</name>
    <dbReference type="NCBI Taxonomy" id="67385"/>
    <lineage>
        <taxon>Bacteria</taxon>
        <taxon>Bacillati</taxon>
        <taxon>Actinomycetota</taxon>
        <taxon>Actinomycetes</taxon>
        <taxon>Kitasatosporales</taxon>
        <taxon>Streptomycetaceae</taxon>
        <taxon>Streptomyces</taxon>
    </lineage>
</organism>
<evidence type="ECO:0000313" key="1">
    <source>
        <dbReference type="EMBL" id="GHI90444.1"/>
    </source>
</evidence>
<keyword evidence="2" id="KW-1185">Reference proteome</keyword>
<evidence type="ECO:0000313" key="2">
    <source>
        <dbReference type="Proteomes" id="UP000600026"/>
    </source>
</evidence>
<comment type="caution">
    <text evidence="1">The sequence shown here is derived from an EMBL/GenBank/DDBJ whole genome shotgun (WGS) entry which is preliminary data.</text>
</comment>
<sequence>MPAISSPPRLNTALTQALSPYLPYETDLVFELPDPAKLIRPTVSMALIETSLTTDPQARPEQRSAYIGALDYVITYWRPVAERDRGSFLDGSVLLPLLNGLLRAQPLQGIANSTTRVLSSEDLSPRASRLLQEAGVDSVAPCLRVRITAPIDQLGLAEERDGSAEVSERLHAMGLALNATDRQRAAEYLQEHPKATGEQLIRFLTSDS</sequence>
<dbReference type="RefSeq" id="WP_031143083.1">
    <property type="nucleotide sequence ID" value="NZ_BNEE01000011.1"/>
</dbReference>
<dbReference type="EMBL" id="BNEE01000011">
    <property type="protein sequence ID" value="GHI90444.1"/>
    <property type="molecule type" value="Genomic_DNA"/>
</dbReference>
<dbReference type="Proteomes" id="UP000600026">
    <property type="component" value="Unassembled WGS sequence"/>
</dbReference>
<gene>
    <name evidence="1" type="ORF">Sxan_78080</name>
</gene>
<reference evidence="1" key="1">
    <citation type="submission" date="2020-09" db="EMBL/GenBank/DDBJ databases">
        <title>Whole genome shotgun sequence of Streptomyces xanthophaeus NBRC 12829.</title>
        <authorList>
            <person name="Komaki H."/>
            <person name="Tamura T."/>
        </authorList>
    </citation>
    <scope>NUCLEOTIDE SEQUENCE</scope>
    <source>
        <strain evidence="1">NBRC 12829</strain>
    </source>
</reference>
<name>A0A919HA89_9ACTN</name>
<dbReference type="AlphaFoldDB" id="A0A919HA89"/>
<proteinExistence type="predicted"/>
<accession>A0A919HA89</accession>